<organism evidence="1">
    <name type="scientific">marine sediment metagenome</name>
    <dbReference type="NCBI Taxonomy" id="412755"/>
    <lineage>
        <taxon>unclassified sequences</taxon>
        <taxon>metagenomes</taxon>
        <taxon>ecological metagenomes</taxon>
    </lineage>
</organism>
<accession>X1GD11</accession>
<dbReference type="AlphaFoldDB" id="X1GD11"/>
<comment type="caution">
    <text evidence="1">The sequence shown here is derived from an EMBL/GenBank/DDBJ whole genome shotgun (WGS) entry which is preliminary data.</text>
</comment>
<dbReference type="EMBL" id="BARU01015026">
    <property type="protein sequence ID" value="GAH39459.1"/>
    <property type="molecule type" value="Genomic_DNA"/>
</dbReference>
<name>X1GD11_9ZZZZ</name>
<gene>
    <name evidence="1" type="ORF">S03H2_26135</name>
</gene>
<sequence>DKLYIALEKLGKKHSDLKEKSKFYSMIDQGVCFPFQDVFRDKHPEALYRASNINVSRFTTRFPFSMKLIGYGVNDQDILALLPSIKVVNDCSPVFSQSVFGSVSYAEPPITEAEYQLSLYQYKL</sequence>
<feature type="non-terminal residue" evidence="1">
    <location>
        <position position="124"/>
    </location>
</feature>
<evidence type="ECO:0000313" key="1">
    <source>
        <dbReference type="EMBL" id="GAH39459.1"/>
    </source>
</evidence>
<reference evidence="1" key="1">
    <citation type="journal article" date="2014" name="Front. Microbiol.">
        <title>High frequency of phylogenetically diverse reductive dehalogenase-homologous genes in deep subseafloor sedimentary metagenomes.</title>
        <authorList>
            <person name="Kawai M."/>
            <person name="Futagami T."/>
            <person name="Toyoda A."/>
            <person name="Takaki Y."/>
            <person name="Nishi S."/>
            <person name="Hori S."/>
            <person name="Arai W."/>
            <person name="Tsubouchi T."/>
            <person name="Morono Y."/>
            <person name="Uchiyama I."/>
            <person name="Ito T."/>
            <person name="Fujiyama A."/>
            <person name="Inagaki F."/>
            <person name="Takami H."/>
        </authorList>
    </citation>
    <scope>NUCLEOTIDE SEQUENCE</scope>
    <source>
        <strain evidence="1">Expedition CK06-06</strain>
    </source>
</reference>
<proteinExistence type="predicted"/>
<protein>
    <submittedName>
        <fullName evidence="1">Uncharacterized protein</fullName>
    </submittedName>
</protein>
<feature type="non-terminal residue" evidence="1">
    <location>
        <position position="1"/>
    </location>
</feature>